<evidence type="ECO:0000256" key="1">
    <source>
        <dbReference type="ARBA" id="ARBA00001966"/>
    </source>
</evidence>
<dbReference type="Gene3D" id="1.10.599.10">
    <property type="entry name" value="Aldehyde Ferredoxin Oxidoreductase Protein, subunit A, domain 3"/>
    <property type="match status" value="1"/>
</dbReference>
<keyword evidence="5" id="KW-0560">Oxidoreductase</keyword>
<dbReference type="PANTHER" id="PTHR30038:SF0">
    <property type="entry name" value="TUNGSTEN-CONTAINING ALDEHYDE FERREDOXIN OXIDOREDUCTASE"/>
    <property type="match status" value="1"/>
</dbReference>
<dbReference type="Pfam" id="PF01314">
    <property type="entry name" value="AFOR_C"/>
    <property type="match status" value="1"/>
</dbReference>
<evidence type="ECO:0000256" key="4">
    <source>
        <dbReference type="ARBA" id="ARBA00022723"/>
    </source>
</evidence>
<evidence type="ECO:0000313" key="11">
    <source>
        <dbReference type="EMBL" id="GGT90863.1"/>
    </source>
</evidence>
<keyword evidence="6" id="KW-0408">Iron</keyword>
<evidence type="ECO:0000259" key="9">
    <source>
        <dbReference type="SMART" id="SM00790"/>
    </source>
</evidence>
<feature type="domain" description="Aldehyde ferredoxin oxidoreductase N-terminal" evidence="9">
    <location>
        <begin position="7"/>
        <end position="203"/>
    </location>
</feature>
<dbReference type="GO" id="GO:0009055">
    <property type="term" value="F:electron transfer activity"/>
    <property type="evidence" value="ECO:0007669"/>
    <property type="project" value="InterPro"/>
</dbReference>
<dbReference type="GeneID" id="38666133"/>
<dbReference type="Proteomes" id="UP000276741">
    <property type="component" value="Chromosome"/>
</dbReference>
<dbReference type="RefSeq" id="WP_126449596.1">
    <property type="nucleotide sequence ID" value="NZ_AP018553.1"/>
</dbReference>
<gene>
    <name evidence="11" type="ORF">GCM10007116_05920</name>
    <name evidence="10" type="ORF">HS1genome_0628</name>
</gene>
<reference evidence="11" key="4">
    <citation type="submission" date="2020-09" db="EMBL/GenBank/DDBJ databases">
        <authorList>
            <person name="Sun Q."/>
            <person name="Ohkuma M."/>
        </authorList>
    </citation>
    <scope>NUCLEOTIDE SEQUENCE</scope>
    <source>
        <strain evidence="11">JCM 31740</strain>
    </source>
</reference>
<dbReference type="SUPFAM" id="SSF48310">
    <property type="entry name" value="Aldehyde ferredoxin oxidoreductase, C-terminal domains"/>
    <property type="match status" value="1"/>
</dbReference>
<dbReference type="AlphaFoldDB" id="A0A348B237"/>
<accession>A0A348B237</accession>
<dbReference type="KEGG" id="sacd:HS1genome_0628"/>
<dbReference type="InterPro" id="IPR051919">
    <property type="entry name" value="W-dependent_AOR"/>
</dbReference>
<dbReference type="EMBL" id="AP018553">
    <property type="protein sequence ID" value="BBD72239.1"/>
    <property type="molecule type" value="Genomic_DNA"/>
</dbReference>
<dbReference type="InterPro" id="IPR036021">
    <property type="entry name" value="Tungsten_al_ferr_oxy-like_C"/>
</dbReference>
<dbReference type="Pfam" id="PF02730">
    <property type="entry name" value="AFOR_N"/>
    <property type="match status" value="1"/>
</dbReference>
<dbReference type="OrthoDB" id="30771at2157"/>
<dbReference type="GO" id="GO:0051539">
    <property type="term" value="F:4 iron, 4 sulfur cluster binding"/>
    <property type="evidence" value="ECO:0007669"/>
    <property type="project" value="UniProtKB-KW"/>
</dbReference>
<keyword evidence="4" id="KW-0479">Metal-binding</keyword>
<reference evidence="11" key="1">
    <citation type="journal article" date="2014" name="Int. J. Syst. Evol. Microbiol.">
        <title>Complete genome sequence of Corynebacterium casei LMG S-19264T (=DSM 44701T), isolated from a smear-ripened cheese.</title>
        <authorList>
            <consortium name="US DOE Joint Genome Institute (JGI-PGF)"/>
            <person name="Walter F."/>
            <person name="Albersmeier A."/>
            <person name="Kalinowski J."/>
            <person name="Ruckert C."/>
        </authorList>
    </citation>
    <scope>NUCLEOTIDE SEQUENCE</scope>
    <source>
        <strain evidence="11">JCM 31740</strain>
    </source>
</reference>
<dbReference type="GO" id="GO:0046872">
    <property type="term" value="F:metal ion binding"/>
    <property type="evidence" value="ECO:0007669"/>
    <property type="project" value="UniProtKB-KW"/>
</dbReference>
<comment type="cofactor">
    <cofactor evidence="8">
        <name>tungstopterin</name>
        <dbReference type="ChEBI" id="CHEBI:30402"/>
    </cofactor>
</comment>
<reference evidence="12" key="2">
    <citation type="submission" date="2018-04" db="EMBL/GenBank/DDBJ databases">
        <title>Complete genome sequence of Sulfodiicoccus acidiphilus strain HS-1.</title>
        <authorList>
            <person name="Sakai H.D."/>
            <person name="Kurosawa N."/>
        </authorList>
    </citation>
    <scope>NUCLEOTIDE SEQUENCE [LARGE SCALE GENOMIC DNA]</scope>
    <source>
        <strain evidence="12">HS-1</strain>
    </source>
</reference>
<name>A0A348B237_9CREN</name>
<evidence type="ECO:0000313" key="10">
    <source>
        <dbReference type="EMBL" id="BBD72239.1"/>
    </source>
</evidence>
<evidence type="ECO:0000256" key="6">
    <source>
        <dbReference type="ARBA" id="ARBA00023004"/>
    </source>
</evidence>
<dbReference type="InterPro" id="IPR013985">
    <property type="entry name" value="Ald_Fedxn_OxRdtase_dom3"/>
</dbReference>
<protein>
    <submittedName>
        <fullName evidence="10">Aldehyde ferredoxin oxidoreductase</fullName>
    </submittedName>
</protein>
<organism evidence="10 12">
    <name type="scientific">Sulfodiicoccus acidiphilus</name>
    <dbReference type="NCBI Taxonomy" id="1670455"/>
    <lineage>
        <taxon>Archaea</taxon>
        <taxon>Thermoproteota</taxon>
        <taxon>Thermoprotei</taxon>
        <taxon>Sulfolobales</taxon>
        <taxon>Sulfolobaceae</taxon>
        <taxon>Sulfodiicoccus</taxon>
    </lineage>
</organism>
<dbReference type="Gene3D" id="1.10.569.10">
    <property type="entry name" value="Aldehyde Ferredoxin Oxidoreductase Protein, subunit A, domain 2"/>
    <property type="match status" value="1"/>
</dbReference>
<dbReference type="SUPFAM" id="SSF56228">
    <property type="entry name" value="Aldehyde ferredoxin oxidoreductase, N-terminal domain"/>
    <property type="match status" value="1"/>
</dbReference>
<comment type="cofactor">
    <cofactor evidence="1">
        <name>[4Fe-4S] cluster</name>
        <dbReference type="ChEBI" id="CHEBI:49883"/>
    </cofactor>
</comment>
<comment type="similarity">
    <text evidence="2">Belongs to the AOR/FOR family.</text>
</comment>
<dbReference type="InterPro" id="IPR013984">
    <property type="entry name" value="Ald_Fedxn_OxRdtase_dom2"/>
</dbReference>
<evidence type="ECO:0000256" key="7">
    <source>
        <dbReference type="ARBA" id="ARBA00023014"/>
    </source>
</evidence>
<dbReference type="GO" id="GO:0016625">
    <property type="term" value="F:oxidoreductase activity, acting on the aldehyde or oxo group of donors, iron-sulfur protein as acceptor"/>
    <property type="evidence" value="ECO:0007669"/>
    <property type="project" value="InterPro"/>
</dbReference>
<dbReference type="InterPro" id="IPR036503">
    <property type="entry name" value="Ald_Fedxn_OxRdtase_N_sf"/>
</dbReference>
<proteinExistence type="inferred from homology"/>
<keyword evidence="12" id="KW-1185">Reference proteome</keyword>
<keyword evidence="7" id="KW-0411">Iron-sulfur</keyword>
<dbReference type="Gene3D" id="3.60.9.10">
    <property type="entry name" value="Aldehyde ferredoxin oxidoreductase, N-terminal domain"/>
    <property type="match status" value="1"/>
</dbReference>
<dbReference type="EMBL" id="BMQS01000004">
    <property type="protein sequence ID" value="GGT90863.1"/>
    <property type="molecule type" value="Genomic_DNA"/>
</dbReference>
<dbReference type="InterPro" id="IPR013983">
    <property type="entry name" value="Ald_Fedxn_OxRdtase_N"/>
</dbReference>
<reference evidence="10" key="3">
    <citation type="journal article" date="2019" name="BMC Res. Notes">
        <title>Complete genome sequence of the Sulfodiicoccus acidiphilus strain HS-1T, the first crenarchaeon that lacks polB3, isolated from an acidic hot spring in Ohwaku-dani, Hakone, Japan.</title>
        <authorList>
            <person name="Sakai H.D."/>
            <person name="Kurosawa N."/>
        </authorList>
    </citation>
    <scope>NUCLEOTIDE SEQUENCE</scope>
    <source>
        <strain evidence="10">HS-1</strain>
    </source>
</reference>
<dbReference type="SMART" id="SM00790">
    <property type="entry name" value="AFOR_N"/>
    <property type="match status" value="1"/>
</dbReference>
<evidence type="ECO:0000256" key="2">
    <source>
        <dbReference type="ARBA" id="ARBA00011032"/>
    </source>
</evidence>
<keyword evidence="3" id="KW-0004">4Fe-4S</keyword>
<evidence type="ECO:0000256" key="3">
    <source>
        <dbReference type="ARBA" id="ARBA00022485"/>
    </source>
</evidence>
<evidence type="ECO:0000256" key="8">
    <source>
        <dbReference type="ARBA" id="ARBA00049934"/>
    </source>
</evidence>
<dbReference type="InterPro" id="IPR001203">
    <property type="entry name" value="OxRdtase_Ald_Fedxn_C"/>
</dbReference>
<evidence type="ECO:0000256" key="5">
    <source>
        <dbReference type="ARBA" id="ARBA00023002"/>
    </source>
</evidence>
<dbReference type="PANTHER" id="PTHR30038">
    <property type="entry name" value="ALDEHYDE FERREDOXIN OXIDOREDUCTASE"/>
    <property type="match status" value="1"/>
</dbReference>
<sequence>MDLKGGYNGKLVVVNLESRKSVIEELNPNYAHDFLGGRGYGVKLLWDNWSSTSNFFGAFVGPLTGTGVPLANRLTFVFHSPLTNTVAFANTGGYAGTALKRTGFDGLVLVGESESPVYVLVKRNCATVEDAKSLWGRNVSEVTAALRAKHGDARVLAIGPAGEAQVKFANVLNDAGRTSGVRHGAGCVLGKMKVKAVAIVGDYTQTLPIADKLAFREVLTRLNGKLRSSPLLNRDTGTFAVYGTPLAVEPLAINRALPTRNYTSTELEGWQNLTGKKMKDTILVGRLTCTACSVQCRRETATHSKYEFRVEGPDYAQVSALGSNCQVIDLEAVAYMNYLCYELGLDPIEVGNLLAILAEATEKGIVPKESGLKWGDEERMIQIIRELGEGKGDLREGAEKLTEKLGDPSLTTAVCGITIQNTDPRAEPAWGLLNATDNTGASCHIWVYPDLIYSFRSVEGVRTILPEDRGDLENIARAVKFKQDLVAALDSLQVCAFSYMAFDLEDYVQALKAVAGVEIESKDLLKVGERIFNLERLYDLRAGGKRDYLPEKFRNPLPDGRICHLDEMISKYYAERVWNGGIPEEEKLKDLGLSS</sequence>
<dbReference type="Proteomes" id="UP000616143">
    <property type="component" value="Unassembled WGS sequence"/>
</dbReference>
<evidence type="ECO:0000313" key="12">
    <source>
        <dbReference type="Proteomes" id="UP000276741"/>
    </source>
</evidence>